<evidence type="ECO:0000313" key="2">
    <source>
        <dbReference type="Proteomes" id="UP000271554"/>
    </source>
</evidence>
<proteinExistence type="predicted"/>
<gene>
    <name evidence="1" type="ORF">DWB77_00322</name>
</gene>
<dbReference type="RefSeq" id="WP_120719542.1">
    <property type="nucleotide sequence ID" value="NZ_CP032698.1"/>
</dbReference>
<keyword evidence="2" id="KW-1185">Reference proteome</keyword>
<organism evidence="1 2">
    <name type="scientific">Streptomyces hundungensis</name>
    <dbReference type="NCBI Taxonomy" id="1077946"/>
    <lineage>
        <taxon>Bacteria</taxon>
        <taxon>Bacillati</taxon>
        <taxon>Actinomycetota</taxon>
        <taxon>Actinomycetes</taxon>
        <taxon>Kitasatosporales</taxon>
        <taxon>Streptomycetaceae</taxon>
        <taxon>Streptomyces</taxon>
    </lineage>
</organism>
<dbReference type="AlphaFoldDB" id="A0A387H3F1"/>
<dbReference type="Proteomes" id="UP000271554">
    <property type="component" value="Chromosome"/>
</dbReference>
<reference evidence="1 2" key="1">
    <citation type="submission" date="2018-10" db="EMBL/GenBank/DDBJ databases">
        <title>Relationship between Morphology and Antimicrobial Activity in Streptomyces.</title>
        <authorList>
            <person name="Kang H.J."/>
            <person name="Kim S.B."/>
        </authorList>
    </citation>
    <scope>NUCLEOTIDE SEQUENCE [LARGE SCALE GENOMIC DNA]</scope>
    <source>
        <strain evidence="1 2">BH38</strain>
    </source>
</reference>
<dbReference type="OrthoDB" id="4067342at2"/>
<protein>
    <submittedName>
        <fullName evidence="1">Uncharacterized protein</fullName>
    </submittedName>
</protein>
<evidence type="ECO:0000313" key="1">
    <source>
        <dbReference type="EMBL" id="AYG78215.1"/>
    </source>
</evidence>
<name>A0A387H3F1_9ACTN</name>
<dbReference type="KEGG" id="shun:DWB77_00322"/>
<accession>A0A387H3F1</accession>
<sequence length="257" mass="28064">MENWDELTITEQVLVHRAVNGTSTRGSAQHVTAVLRWAGAPGVPERRHALPAEELERVPELATATLRLVALEWLTVRRAPSSSFVQEDGPAVTGFELEQVVADPATWLMPSGNEDDLPALSLRATAEGHRRWEARAYAPDARPTIHQLDLTQDEDRIRVCAMEASGWLTGPFGVLADLAGEELRAYVAAQLAPLLRLVRAGMIEVLHVAEPDAEATIIPPADLLDAFGDRELRCDDGDDWGIGFTCVLIQSLANALR</sequence>
<dbReference type="EMBL" id="CP032698">
    <property type="protein sequence ID" value="AYG78215.1"/>
    <property type="molecule type" value="Genomic_DNA"/>
</dbReference>